<dbReference type="GO" id="GO:0006310">
    <property type="term" value="P:DNA recombination"/>
    <property type="evidence" value="ECO:0007669"/>
    <property type="project" value="UniProtKB-KW"/>
</dbReference>
<dbReference type="Pfam" id="PF12834">
    <property type="entry name" value="Phage_int_SAM_2"/>
    <property type="match status" value="1"/>
</dbReference>
<accession>A0AA41U616</accession>
<sequence>MASIKKRPDGKWRARYRDANGHEHARHFDRKQDAQAWLDEVTATIVTGTYADPRRGRLTFGQWWDDWSVRQVWVGTTVTSAGYTYKSLTFTTVPMRLVRPSHIEQWIKKMTADGIAASTIKSRMVHIRSAFRAAVRDKVIGEDPTANVTLPRIRRPDQAMQIPTVEEVGAALAIAPDPFAPVIAICAFAGLRIGEVAGLQVRDVDFLRRTIKVDRQLQGNNSKDLVVVPPKYESYRTVHVPEDLTTLLAQHIEAHGTYEKEEWLLQRPTGGNLTRGSASASWRAVRRAVPALEPYTLHDLRHFYASGLIASGCDVVTVQRALGHATASMTLDTYSHLWPKSEDRTRKASADLMTAALTAAATHDSAGNPADSLRTAGQK</sequence>
<dbReference type="GO" id="GO:0015074">
    <property type="term" value="P:DNA integration"/>
    <property type="evidence" value="ECO:0007669"/>
    <property type="project" value="InterPro"/>
</dbReference>
<evidence type="ECO:0000259" key="5">
    <source>
        <dbReference type="PROSITE" id="PS51898"/>
    </source>
</evidence>
<evidence type="ECO:0000313" key="6">
    <source>
        <dbReference type="EMBL" id="MCF4119956.1"/>
    </source>
</evidence>
<dbReference type="PANTHER" id="PTHR30349">
    <property type="entry name" value="PHAGE INTEGRASE-RELATED"/>
    <property type="match status" value="1"/>
</dbReference>
<evidence type="ECO:0000256" key="2">
    <source>
        <dbReference type="ARBA" id="ARBA00023125"/>
    </source>
</evidence>
<dbReference type="InterPro" id="IPR011010">
    <property type="entry name" value="DNA_brk_join_enz"/>
</dbReference>
<dbReference type="AlphaFoldDB" id="A0AA41U616"/>
<dbReference type="RefSeq" id="WP_236087668.1">
    <property type="nucleotide sequence ID" value="NZ_JAKGSG010000011.1"/>
</dbReference>
<reference evidence="6" key="1">
    <citation type="submission" date="2022-01" db="EMBL/GenBank/DDBJ databases">
        <title>Antribacter sp. nov., isolated from Guizhou of China.</title>
        <authorList>
            <person name="Chengliang C."/>
            <person name="Ya Z."/>
        </authorList>
    </citation>
    <scope>NUCLEOTIDE SEQUENCE</scope>
    <source>
        <strain evidence="6">KLBMP 9083</strain>
    </source>
</reference>
<dbReference type="Gene3D" id="1.10.443.10">
    <property type="entry name" value="Intergrase catalytic core"/>
    <property type="match status" value="1"/>
</dbReference>
<keyword evidence="7" id="KW-1185">Reference proteome</keyword>
<evidence type="ECO:0000256" key="4">
    <source>
        <dbReference type="SAM" id="MobiDB-lite"/>
    </source>
</evidence>
<dbReference type="Pfam" id="PF00589">
    <property type="entry name" value="Phage_integrase"/>
    <property type="match status" value="1"/>
</dbReference>
<dbReference type="InterPro" id="IPR002104">
    <property type="entry name" value="Integrase_catalytic"/>
</dbReference>
<dbReference type="InterPro" id="IPR050090">
    <property type="entry name" value="Tyrosine_recombinase_XerCD"/>
</dbReference>
<dbReference type="InterPro" id="IPR013762">
    <property type="entry name" value="Integrase-like_cat_sf"/>
</dbReference>
<gene>
    <name evidence="6" type="ORF">L1785_03095</name>
</gene>
<evidence type="ECO:0000313" key="7">
    <source>
        <dbReference type="Proteomes" id="UP001165405"/>
    </source>
</evidence>
<comment type="caution">
    <text evidence="6">The sequence shown here is derived from an EMBL/GenBank/DDBJ whole genome shotgun (WGS) entry which is preliminary data.</text>
</comment>
<evidence type="ECO:0000256" key="1">
    <source>
        <dbReference type="ARBA" id="ARBA00008857"/>
    </source>
</evidence>
<feature type="domain" description="Tyr recombinase" evidence="5">
    <location>
        <begin position="158"/>
        <end position="350"/>
    </location>
</feature>
<dbReference type="InterPro" id="IPR024457">
    <property type="entry name" value="Putative_integrase_N"/>
</dbReference>
<dbReference type="GO" id="GO:0003677">
    <property type="term" value="F:DNA binding"/>
    <property type="evidence" value="ECO:0007669"/>
    <property type="project" value="UniProtKB-KW"/>
</dbReference>
<feature type="region of interest" description="Disordered" evidence="4">
    <location>
        <begin position="360"/>
        <end position="379"/>
    </location>
</feature>
<dbReference type="SUPFAM" id="SSF56349">
    <property type="entry name" value="DNA breaking-rejoining enzymes"/>
    <property type="match status" value="1"/>
</dbReference>
<evidence type="ECO:0000256" key="3">
    <source>
        <dbReference type="ARBA" id="ARBA00023172"/>
    </source>
</evidence>
<dbReference type="Pfam" id="PF26003">
    <property type="entry name" value="Integrase_N_phage"/>
    <property type="match status" value="1"/>
</dbReference>
<protein>
    <submittedName>
        <fullName evidence="6">Tyrosine-type recombinase/integrase</fullName>
    </submittedName>
</protein>
<dbReference type="InterPro" id="IPR010998">
    <property type="entry name" value="Integrase_recombinase_N"/>
</dbReference>
<name>A0AA41U616_9MICO</name>
<dbReference type="PANTHER" id="PTHR30349:SF64">
    <property type="entry name" value="PROPHAGE INTEGRASE INTD-RELATED"/>
    <property type="match status" value="1"/>
</dbReference>
<keyword evidence="2" id="KW-0238">DNA-binding</keyword>
<proteinExistence type="inferred from homology"/>
<dbReference type="Gene3D" id="1.10.150.130">
    <property type="match status" value="1"/>
</dbReference>
<dbReference type="Proteomes" id="UP001165405">
    <property type="component" value="Unassembled WGS sequence"/>
</dbReference>
<dbReference type="PROSITE" id="PS51898">
    <property type="entry name" value="TYR_RECOMBINASE"/>
    <property type="match status" value="1"/>
</dbReference>
<dbReference type="CDD" id="cd01189">
    <property type="entry name" value="INT_ICEBs1_C_like"/>
    <property type="match status" value="1"/>
</dbReference>
<comment type="similarity">
    <text evidence="1">Belongs to the 'phage' integrase family.</text>
</comment>
<dbReference type="EMBL" id="JAKGSG010000011">
    <property type="protein sequence ID" value="MCF4119956.1"/>
    <property type="molecule type" value="Genomic_DNA"/>
</dbReference>
<keyword evidence="3" id="KW-0233">DNA recombination</keyword>
<organism evidence="6 7">
    <name type="scientific">Antribacter soli</name>
    <dbReference type="NCBI Taxonomy" id="2910976"/>
    <lineage>
        <taxon>Bacteria</taxon>
        <taxon>Bacillati</taxon>
        <taxon>Actinomycetota</taxon>
        <taxon>Actinomycetes</taxon>
        <taxon>Micrococcales</taxon>
        <taxon>Promicromonosporaceae</taxon>
        <taxon>Antribacter</taxon>
    </lineage>
</organism>
<dbReference type="InterPro" id="IPR058717">
    <property type="entry name" value="Phage_L5_Integrase_N"/>
</dbReference>